<sequence>PRIEACHPGAGAGYGRPHPGPAVIWTRRSWQPLFRPLMCLPLNPSPVMVEQKWGMEGKDYLVLADGCKNMHLLNKEEYIDGALSGHLGKVFIRGNSVLYLSSEREEDGEMRE</sequence>
<reference evidence="6" key="1">
    <citation type="submission" date="2025-08" db="UniProtKB">
        <authorList>
            <consortium name="Ensembl"/>
        </authorList>
    </citation>
    <scope>IDENTIFICATION</scope>
</reference>
<keyword evidence="7" id="KW-1185">Reference proteome</keyword>
<organism evidence="6 7">
    <name type="scientific">Salvator merianae</name>
    <name type="common">Argentine black and white tegu</name>
    <name type="synonym">Tupinambis merianae</name>
    <dbReference type="NCBI Taxonomy" id="96440"/>
    <lineage>
        <taxon>Eukaryota</taxon>
        <taxon>Metazoa</taxon>
        <taxon>Chordata</taxon>
        <taxon>Craniata</taxon>
        <taxon>Vertebrata</taxon>
        <taxon>Euteleostomi</taxon>
        <taxon>Lepidosauria</taxon>
        <taxon>Squamata</taxon>
        <taxon>Bifurcata</taxon>
        <taxon>Unidentata</taxon>
        <taxon>Episquamata</taxon>
        <taxon>Laterata</taxon>
        <taxon>Teiioidea</taxon>
        <taxon>Teiidae</taxon>
        <taxon>Salvator</taxon>
    </lineage>
</organism>
<dbReference type="GO" id="GO:0003723">
    <property type="term" value="F:RNA binding"/>
    <property type="evidence" value="ECO:0007669"/>
    <property type="project" value="UniProtKB-UniRule"/>
</dbReference>
<dbReference type="AlphaFoldDB" id="A0A8D0ED16"/>
<evidence type="ECO:0000256" key="3">
    <source>
        <dbReference type="ARBA" id="ARBA00023274"/>
    </source>
</evidence>
<dbReference type="OMA" id="LIRCHIV"/>
<accession>A0A8D0ED16</accession>
<dbReference type="GO" id="GO:0005685">
    <property type="term" value="C:U1 snRNP"/>
    <property type="evidence" value="ECO:0007669"/>
    <property type="project" value="TreeGrafter"/>
</dbReference>
<dbReference type="GO" id="GO:0071013">
    <property type="term" value="C:catalytic step 2 spliceosome"/>
    <property type="evidence" value="ECO:0007669"/>
    <property type="project" value="TreeGrafter"/>
</dbReference>
<evidence type="ECO:0000256" key="1">
    <source>
        <dbReference type="ARBA" id="ARBA00022728"/>
    </source>
</evidence>
<dbReference type="InterPro" id="IPR001163">
    <property type="entry name" value="Sm_dom_euk/arc"/>
</dbReference>
<dbReference type="SUPFAM" id="SSF50182">
    <property type="entry name" value="Sm-like ribonucleoproteins"/>
    <property type="match status" value="1"/>
</dbReference>
<reference evidence="6" key="2">
    <citation type="submission" date="2025-09" db="UniProtKB">
        <authorList>
            <consortium name="Ensembl"/>
        </authorList>
    </citation>
    <scope>IDENTIFICATION</scope>
</reference>
<keyword evidence="1 4" id="KW-0747">Spliceosome</keyword>
<dbReference type="Proteomes" id="UP000694421">
    <property type="component" value="Unplaced"/>
</dbReference>
<evidence type="ECO:0000259" key="5">
    <source>
        <dbReference type="Pfam" id="PF01423"/>
    </source>
</evidence>
<dbReference type="PANTHER" id="PTHR11021">
    <property type="entry name" value="SMALL NUCLEAR RIBONUCLEOPROTEIN F SNRNP-F"/>
    <property type="match status" value="1"/>
</dbReference>
<dbReference type="InterPro" id="IPR016487">
    <property type="entry name" value="Lsm6/sSmF"/>
</dbReference>
<dbReference type="GO" id="GO:0000398">
    <property type="term" value="P:mRNA splicing, via spliceosome"/>
    <property type="evidence" value="ECO:0007669"/>
    <property type="project" value="InterPro"/>
</dbReference>
<comment type="subcellular location">
    <subcellularLocation>
        <location evidence="4">Nucleus</location>
    </subcellularLocation>
</comment>
<evidence type="ECO:0000313" key="6">
    <source>
        <dbReference type="Ensembl" id="ENSSMRP00000030302.1"/>
    </source>
</evidence>
<dbReference type="Gene3D" id="2.30.30.100">
    <property type="match status" value="1"/>
</dbReference>
<dbReference type="Ensembl" id="ENSSMRT00000035347.1">
    <property type="protein sequence ID" value="ENSSMRP00000030302.1"/>
    <property type="gene ID" value="ENSSMRG00000023242.1"/>
</dbReference>
<evidence type="ECO:0000256" key="4">
    <source>
        <dbReference type="PIRNR" id="PIRNR006609"/>
    </source>
</evidence>
<feature type="domain" description="Sm" evidence="5">
    <location>
        <begin position="44"/>
        <end position="101"/>
    </location>
</feature>
<keyword evidence="2 4" id="KW-0508">mRNA splicing</keyword>
<evidence type="ECO:0000256" key="2">
    <source>
        <dbReference type="ARBA" id="ARBA00023187"/>
    </source>
</evidence>
<keyword evidence="3 4" id="KW-0687">Ribonucleoprotein</keyword>
<name>A0A8D0ED16_SALMN</name>
<dbReference type="PANTHER" id="PTHR11021:SF0">
    <property type="entry name" value="SMALL NUCLEAR RIBONUCLEOPROTEIN F"/>
    <property type="match status" value="1"/>
</dbReference>
<evidence type="ECO:0000313" key="7">
    <source>
        <dbReference type="Proteomes" id="UP000694421"/>
    </source>
</evidence>
<dbReference type="Pfam" id="PF01423">
    <property type="entry name" value="LSM"/>
    <property type="match status" value="1"/>
</dbReference>
<protein>
    <recommendedName>
        <fullName evidence="5">Sm domain-containing protein</fullName>
    </recommendedName>
</protein>
<keyword evidence="4" id="KW-0539">Nucleus</keyword>
<dbReference type="InterPro" id="IPR010920">
    <property type="entry name" value="LSM_dom_sf"/>
</dbReference>
<keyword evidence="4" id="KW-0507">mRNA processing</keyword>
<keyword evidence="4" id="KW-0694">RNA-binding</keyword>
<proteinExistence type="inferred from homology"/>
<dbReference type="GO" id="GO:0034715">
    <property type="term" value="C:pICln-Sm protein complex"/>
    <property type="evidence" value="ECO:0007669"/>
    <property type="project" value="TreeGrafter"/>
</dbReference>
<comment type="similarity">
    <text evidence="4">Belongs to the snRNP Sm proteins family. SmF/LSm6 subfamily.</text>
</comment>